<dbReference type="InterPro" id="IPR024420">
    <property type="entry name" value="TRAPP_III_complex_Trs85"/>
</dbReference>
<dbReference type="PANTHER" id="PTHR12975:SF6">
    <property type="entry name" value="TRAFFICKING PROTEIN PARTICLE COMPLEX SUBUNIT 8"/>
    <property type="match status" value="1"/>
</dbReference>
<evidence type="ECO:0000313" key="3">
    <source>
        <dbReference type="Proteomes" id="UP001642405"/>
    </source>
</evidence>
<feature type="compositionally biased region" description="Low complexity" evidence="1">
    <location>
        <begin position="260"/>
        <end position="296"/>
    </location>
</feature>
<proteinExistence type="predicted"/>
<sequence>MPPSDNAPPPSESIQSLPPAASSLRLPKMRQTSMGPLGGAVGSDLPIRARPLPLSHSEASLTTRRGISASAAASLYASTLTPPGSRSMSPVGGARAGSPAGRTFSMTSNASTATAATVSSSTTVTAASHYAPSAAATGTPYTRSLLDLPNAENPGDPLSLVLKAFVPHVAVYSSRDTDELAREKGFPNGLWELLRPFGERVAGRVNVRDSNGAPRPWDDFSIRFTKFGDNLETPESAQGIIQPPTSPPPLLVTERRFHRQQQQQRQRGNSNVSSVSHASSTTGGRSRAGTANARSNATAARIPLVEAIVDKHLTYAENTFSGLPPPPATPLTGAPPVSTITPGVDVDGTSPYYALYLRRMLSGLPVACHETFAHPVACVIAISSRNPAPIQTFQELYRDISQGDRRLPPWVDGDFLRYYVLVHDEENGDIVQSMALFERMKRSLGLHCHLLRLRSTQSAETDDDSLVLPRSDWMTAVEEYADLVRSEAFDDGDDGQIGEGDDDDDEDDKEVDTAVDDPTTRYIFESDATAIRTFVREMVTQSLLPTMERSVSMWNDQVASKRKGLSGRFMSLSKRWAGFGSSSNSGSGGGGRDGSNGSSNYDAVRGYYGAEANEAILRKLADYAFMLRDWKLAMSTYDILRADYMSDKAWKYHAAANEMCALALLIMPPSLSSRTKLDSIGGMLEQAFYSYHTRCGSAYGATRVVALGLELQRLRGGLFVDEAVRWGMRLIEARLVGAVGDALLRERMAVCCTTRAGRGSIGWGSWRRKSAFWSVLAAEAWVAQSKFIQAQRCLNEARRMYSMLQSDDGIKGFVRARDFMGGLQQQLKQGLVVAGDAAAAAAAVVAAGTNTGGAETPMSPEDAAAEAAAAASSAELTDLAASATTTASSAATAAAAVASAGPTGEAEEGVDDVEEVELLADATSTKAARRRSRQGSLLGGSGTGQAGLESAPLRRRLSVAAELEGDENSQDAAGFGQV</sequence>
<reference evidence="2 3" key="1">
    <citation type="submission" date="2024-01" db="EMBL/GenBank/DDBJ databases">
        <authorList>
            <person name="Allen C."/>
            <person name="Tagirdzhanova G."/>
        </authorList>
    </citation>
    <scope>NUCLEOTIDE SEQUENCE [LARGE SCALE GENOMIC DNA]</scope>
</reference>
<feature type="compositionally biased region" description="Pro residues" evidence="1">
    <location>
        <begin position="1"/>
        <end position="11"/>
    </location>
</feature>
<name>A0ABP0BFU9_9PEZI</name>
<feature type="region of interest" description="Disordered" evidence="1">
    <location>
        <begin position="80"/>
        <end position="102"/>
    </location>
</feature>
<dbReference type="Proteomes" id="UP001642405">
    <property type="component" value="Unassembled WGS sequence"/>
</dbReference>
<accession>A0ABP0BFU9</accession>
<keyword evidence="3" id="KW-1185">Reference proteome</keyword>
<dbReference type="EMBL" id="CAWUHB010000015">
    <property type="protein sequence ID" value="CAK7218386.1"/>
    <property type="molecule type" value="Genomic_DNA"/>
</dbReference>
<evidence type="ECO:0000256" key="1">
    <source>
        <dbReference type="SAM" id="MobiDB-lite"/>
    </source>
</evidence>
<evidence type="ECO:0000313" key="2">
    <source>
        <dbReference type="EMBL" id="CAK7218386.1"/>
    </source>
</evidence>
<feature type="region of interest" description="Disordered" evidence="1">
    <location>
        <begin position="924"/>
        <end position="952"/>
    </location>
</feature>
<feature type="region of interest" description="Disordered" evidence="1">
    <location>
        <begin position="256"/>
        <end position="296"/>
    </location>
</feature>
<feature type="compositionally biased region" description="Acidic residues" evidence="1">
    <location>
        <begin position="489"/>
        <end position="514"/>
    </location>
</feature>
<feature type="region of interest" description="Disordered" evidence="1">
    <location>
        <begin position="1"/>
        <end position="43"/>
    </location>
</feature>
<protein>
    <submittedName>
        <fullName evidence="2">Uncharacterized protein</fullName>
    </submittedName>
</protein>
<feature type="region of interest" description="Disordered" evidence="1">
    <location>
        <begin position="488"/>
        <end position="514"/>
    </location>
</feature>
<feature type="region of interest" description="Disordered" evidence="1">
    <location>
        <begin position="320"/>
        <end position="342"/>
    </location>
</feature>
<dbReference type="PANTHER" id="PTHR12975">
    <property type="entry name" value="TRANSPORT PROTEIN TRAPP"/>
    <property type="match status" value="1"/>
</dbReference>
<organism evidence="2 3">
    <name type="scientific">Sporothrix curviconia</name>
    <dbReference type="NCBI Taxonomy" id="1260050"/>
    <lineage>
        <taxon>Eukaryota</taxon>
        <taxon>Fungi</taxon>
        <taxon>Dikarya</taxon>
        <taxon>Ascomycota</taxon>
        <taxon>Pezizomycotina</taxon>
        <taxon>Sordariomycetes</taxon>
        <taxon>Sordariomycetidae</taxon>
        <taxon>Ophiostomatales</taxon>
        <taxon>Ophiostomataceae</taxon>
        <taxon>Sporothrix</taxon>
    </lineage>
</organism>
<comment type="caution">
    <text evidence="2">The sequence shown here is derived from an EMBL/GenBank/DDBJ whole genome shotgun (WGS) entry which is preliminary data.</text>
</comment>
<dbReference type="Pfam" id="PF12739">
    <property type="entry name" value="TRAPPC-Trs85"/>
    <property type="match status" value="1"/>
</dbReference>
<gene>
    <name evidence="2" type="ORF">SCUCBS95973_003466</name>
</gene>